<evidence type="ECO:0000313" key="5">
    <source>
        <dbReference type="Proteomes" id="UP000198638"/>
    </source>
</evidence>
<accession>A0A1H3YG58</accession>
<protein>
    <submittedName>
        <fullName evidence="4">DUF971 family protein</fullName>
    </submittedName>
</protein>
<evidence type="ECO:0000313" key="4">
    <source>
        <dbReference type="EMBL" id="SEA09922.1"/>
    </source>
</evidence>
<reference evidence="5" key="1">
    <citation type="submission" date="2016-10" db="EMBL/GenBank/DDBJ databases">
        <authorList>
            <person name="Varghese N."/>
            <person name="Submissions S."/>
        </authorList>
    </citation>
    <scope>NUCLEOTIDE SEQUENCE [LARGE SCALE GENOMIC DNA]</scope>
    <source>
        <strain evidence="5">LMG 24000</strain>
    </source>
</reference>
<dbReference type="Pfam" id="PF06155">
    <property type="entry name" value="GBBH-like_N"/>
    <property type="match status" value="1"/>
</dbReference>
<dbReference type="OrthoDB" id="9794178at2"/>
<dbReference type="AlphaFoldDB" id="A0A1H3YG58"/>
<feature type="domain" description="Gamma-butyrobetaine hydroxylase-like N-terminal" evidence="3">
    <location>
        <begin position="16"/>
        <end position="98"/>
    </location>
</feature>
<evidence type="ECO:0000256" key="2">
    <source>
        <dbReference type="ARBA" id="ARBA00023004"/>
    </source>
</evidence>
<sequence length="141" mass="15254">MSGLTPDTLVPTGVVVHAKSRVLELQYGDGNSYRVPFELLRVFSPSAEVRGHGPGQETLQTGKRDVSIVSIEGVGNYALQPTFSDGHSTGLYSWDLLYDIAIRQDELWREYLGKLEAAGVDRDAPMDAAGAAHGHGHGHCH</sequence>
<dbReference type="STRING" id="83784.SAMN05192564_101270"/>
<evidence type="ECO:0000256" key="1">
    <source>
        <dbReference type="ARBA" id="ARBA00022723"/>
    </source>
</evidence>
<proteinExistence type="predicted"/>
<dbReference type="Gene3D" id="3.30.2020.30">
    <property type="match status" value="1"/>
</dbReference>
<keyword evidence="2" id="KW-0408">Iron</keyword>
<organism evidence="4 5">
    <name type="scientific">Paraburkholderia sartisoli</name>
    <dbReference type="NCBI Taxonomy" id="83784"/>
    <lineage>
        <taxon>Bacteria</taxon>
        <taxon>Pseudomonadati</taxon>
        <taxon>Pseudomonadota</taxon>
        <taxon>Betaproteobacteria</taxon>
        <taxon>Burkholderiales</taxon>
        <taxon>Burkholderiaceae</taxon>
        <taxon>Paraburkholderia</taxon>
    </lineage>
</organism>
<keyword evidence="1" id="KW-0479">Metal-binding</keyword>
<dbReference type="InterPro" id="IPR010376">
    <property type="entry name" value="GBBH-like_N"/>
</dbReference>
<dbReference type="Proteomes" id="UP000198638">
    <property type="component" value="Unassembled WGS sequence"/>
</dbReference>
<dbReference type="RefSeq" id="WP_090527878.1">
    <property type="nucleotide sequence ID" value="NZ_FNRQ01000001.1"/>
</dbReference>
<dbReference type="PANTHER" id="PTHR35303">
    <property type="entry name" value="OS02G0197800 PROTEIN"/>
    <property type="match status" value="1"/>
</dbReference>
<dbReference type="EMBL" id="FNRQ01000001">
    <property type="protein sequence ID" value="SEA09922.1"/>
    <property type="molecule type" value="Genomic_DNA"/>
</dbReference>
<gene>
    <name evidence="4" type="ORF">SAMN05192564_101270</name>
</gene>
<dbReference type="PANTHER" id="PTHR35303:SF5">
    <property type="entry name" value="OS02G0197800 PROTEIN"/>
    <property type="match status" value="1"/>
</dbReference>
<dbReference type="InterPro" id="IPR038492">
    <property type="entry name" value="GBBH-like_N_sf"/>
</dbReference>
<dbReference type="GO" id="GO:0046872">
    <property type="term" value="F:metal ion binding"/>
    <property type="evidence" value="ECO:0007669"/>
    <property type="project" value="UniProtKB-KW"/>
</dbReference>
<evidence type="ECO:0000259" key="3">
    <source>
        <dbReference type="Pfam" id="PF06155"/>
    </source>
</evidence>
<name>A0A1H3YG58_9BURK</name>
<keyword evidence="5" id="KW-1185">Reference proteome</keyword>